<dbReference type="EMBL" id="CP006569">
    <property type="protein sequence ID" value="AHF75724.1"/>
    <property type="molecule type" value="Genomic_DNA"/>
</dbReference>
<evidence type="ECO:0000256" key="4">
    <source>
        <dbReference type="SAM" id="Coils"/>
    </source>
</evidence>
<evidence type="ECO:0000256" key="1">
    <source>
        <dbReference type="ARBA" id="ARBA00002397"/>
    </source>
</evidence>
<dbReference type="PATRIC" id="fig|1239307.3.peg.674"/>
<keyword evidence="4" id="KW-0175">Coiled coil</keyword>
<keyword evidence="5" id="KW-0969">Cilium</keyword>
<evidence type="ECO:0000256" key="3">
    <source>
        <dbReference type="ARBA" id="ARBA00022795"/>
    </source>
</evidence>
<organism evidence="5 6">
    <name type="scientific">Sodalis praecaptivus</name>
    <dbReference type="NCBI Taxonomy" id="1239307"/>
    <lineage>
        <taxon>Bacteria</taxon>
        <taxon>Pseudomonadati</taxon>
        <taxon>Pseudomonadota</taxon>
        <taxon>Gammaproteobacteria</taxon>
        <taxon>Enterobacterales</taxon>
        <taxon>Bruguierivoracaceae</taxon>
        <taxon>Sodalis</taxon>
    </lineage>
</organism>
<dbReference type="Gene3D" id="1.20.58.300">
    <property type="entry name" value="FlgN-like"/>
    <property type="match status" value="1"/>
</dbReference>
<feature type="coiled-coil region" evidence="4">
    <location>
        <begin position="4"/>
        <end position="66"/>
    </location>
</feature>
<protein>
    <submittedName>
        <fullName evidence="5">Flagella synthesis protein</fullName>
    </submittedName>
</protein>
<comment type="function">
    <text evidence="1">Required for the efficient initiation of filament assembly.</text>
</comment>
<evidence type="ECO:0000313" key="6">
    <source>
        <dbReference type="Proteomes" id="UP000019028"/>
    </source>
</evidence>
<dbReference type="KEGG" id="sod:Sant_0628"/>
<dbReference type="AlphaFoldDB" id="W0HPH5"/>
<name>W0HPH5_9GAMM</name>
<dbReference type="SUPFAM" id="SSF140566">
    <property type="entry name" value="FlgN-like"/>
    <property type="match status" value="1"/>
</dbReference>
<gene>
    <name evidence="5" type="primary">flgN2</name>
    <name evidence="5" type="ORF">Sant_0628</name>
</gene>
<sequence length="146" mass="16399">MKTLETLLAAMAELLIKLEATLAQEQQLLSAGQVNAPLLHRTTETKDEQLSTLQHMNHQRQLLEQETGLQAPYESDAGLHADWEIILNHTRALQQRNQRNGLLLDVHLKLNQRGLSTMSEQRSLSRMYDPTGHASAQALLGPKFSV</sequence>
<dbReference type="Pfam" id="PF05130">
    <property type="entry name" value="FlgN"/>
    <property type="match status" value="1"/>
</dbReference>
<dbReference type="RefSeq" id="WP_025420856.1">
    <property type="nucleotide sequence ID" value="NZ_CP006569.1"/>
</dbReference>
<keyword evidence="3" id="KW-1005">Bacterial flagellum biogenesis</keyword>
<dbReference type="GO" id="GO:0044780">
    <property type="term" value="P:bacterial-type flagellum assembly"/>
    <property type="evidence" value="ECO:0007669"/>
    <property type="project" value="InterPro"/>
</dbReference>
<keyword evidence="5" id="KW-0966">Cell projection</keyword>
<evidence type="ECO:0000256" key="2">
    <source>
        <dbReference type="ARBA" id="ARBA00007703"/>
    </source>
</evidence>
<dbReference type="InterPro" id="IPR007809">
    <property type="entry name" value="FlgN-like"/>
</dbReference>
<keyword evidence="5" id="KW-0282">Flagellum</keyword>
<dbReference type="InterPro" id="IPR036679">
    <property type="entry name" value="FlgN-like_sf"/>
</dbReference>
<accession>W0HPH5</accession>
<dbReference type="Proteomes" id="UP000019028">
    <property type="component" value="Chromosome"/>
</dbReference>
<dbReference type="OrthoDB" id="6434318at2"/>
<reference evidence="5 6" key="1">
    <citation type="journal article" date="2014" name="Genome Biol. Evol.">
        <title>Genome degeneration and adaptation in a nascent stage of symbiosis.</title>
        <authorList>
            <person name="Oakeson K.F."/>
            <person name="Gil R."/>
            <person name="Clayton A.L."/>
            <person name="Dunn D.M."/>
            <person name="von Niederhausern A.C."/>
            <person name="Hamil C."/>
            <person name="Aoyagi A."/>
            <person name="Duval B."/>
            <person name="Baca A."/>
            <person name="Silva F.J."/>
            <person name="Vallier A."/>
            <person name="Jackson D.G."/>
            <person name="Latorre A."/>
            <person name="Weiss R.B."/>
            <person name="Heddi A."/>
            <person name="Moya A."/>
            <person name="Dale C."/>
        </authorList>
    </citation>
    <scope>NUCLEOTIDE SEQUENCE [LARGE SCALE GENOMIC DNA]</scope>
    <source>
        <strain evidence="5 6">HS1</strain>
    </source>
</reference>
<proteinExistence type="inferred from homology"/>
<evidence type="ECO:0000313" key="5">
    <source>
        <dbReference type="EMBL" id="AHF75724.1"/>
    </source>
</evidence>
<keyword evidence="6" id="KW-1185">Reference proteome</keyword>
<dbReference type="HOGENOM" id="CLU_137423_2_0_6"/>
<comment type="similarity">
    <text evidence="2">Belongs to the FlgN family.</text>
</comment>